<feature type="signal peptide" evidence="2">
    <location>
        <begin position="1"/>
        <end position="18"/>
    </location>
</feature>
<dbReference type="HOGENOM" id="CLU_1544363_0_0_11"/>
<keyword evidence="4" id="KW-1185">Reference proteome</keyword>
<feature type="compositionally biased region" description="Basic and acidic residues" evidence="1">
    <location>
        <begin position="109"/>
        <end position="133"/>
    </location>
</feature>
<proteinExistence type="predicted"/>
<dbReference type="eggNOG" id="ENOG5032NYM">
    <property type="taxonomic scope" value="Bacteria"/>
</dbReference>
<accession>I0HIX1</accession>
<dbReference type="Proteomes" id="UP000007882">
    <property type="component" value="Chromosome"/>
</dbReference>
<dbReference type="KEGG" id="ams:AMIS_77380"/>
<protein>
    <submittedName>
        <fullName evidence="3">Uncharacterized protein</fullName>
    </submittedName>
</protein>
<keyword evidence="2" id="KW-0732">Signal</keyword>
<evidence type="ECO:0000256" key="1">
    <source>
        <dbReference type="SAM" id="MobiDB-lite"/>
    </source>
</evidence>
<dbReference type="RefSeq" id="WP_014447841.1">
    <property type="nucleotide sequence ID" value="NC_017093.1"/>
</dbReference>
<reference evidence="3 4" key="1">
    <citation type="submission" date="2012-02" db="EMBL/GenBank/DDBJ databases">
        <title>Complete genome sequence of Actinoplanes missouriensis 431 (= NBRC 102363).</title>
        <authorList>
            <person name="Ohnishi Y."/>
            <person name="Ishikawa J."/>
            <person name="Sekine M."/>
            <person name="Hosoyama A."/>
            <person name="Harada T."/>
            <person name="Narita H."/>
            <person name="Hata T."/>
            <person name="Konno Y."/>
            <person name="Tutikane K."/>
            <person name="Fujita N."/>
            <person name="Horinouchi S."/>
            <person name="Hayakawa M."/>
        </authorList>
    </citation>
    <scope>NUCLEOTIDE SEQUENCE [LARGE SCALE GENOMIC DNA]</scope>
    <source>
        <strain evidence="4">ATCC 14538 / DSM 43046 / CBS 188.64 / JCM 3121 / NBRC 102363 / NCIMB 12654 / NRRL B-3342 / UNCC 431</strain>
    </source>
</reference>
<dbReference type="PROSITE" id="PS51257">
    <property type="entry name" value="PROKAR_LIPOPROTEIN"/>
    <property type="match status" value="1"/>
</dbReference>
<evidence type="ECO:0000313" key="3">
    <source>
        <dbReference type="EMBL" id="BAL92958.1"/>
    </source>
</evidence>
<feature type="chain" id="PRO_5039463515" evidence="2">
    <location>
        <begin position="19"/>
        <end position="173"/>
    </location>
</feature>
<feature type="compositionally biased region" description="Basic and acidic residues" evidence="1">
    <location>
        <begin position="83"/>
        <end position="98"/>
    </location>
</feature>
<evidence type="ECO:0000256" key="2">
    <source>
        <dbReference type="SAM" id="SignalP"/>
    </source>
</evidence>
<sequence>MRRAILAALAGGVLLTGAACESDANTSEIAAPAAVTASAAPATTEPAPDYSADTEKVCGRLDKVFSAALGDFGTEMGKMIAHKEAKQTDEAKKAEKAAAAELKSVGTQIRKETESAENPELKEAGDASATKIEKSAKNRDYIEKIKSTKDLDKTLKTQLAEWLSPVAGYCPTN</sequence>
<gene>
    <name evidence="3" type="ordered locus">AMIS_77380</name>
</gene>
<name>I0HIX1_ACTM4</name>
<dbReference type="OrthoDB" id="3297564at2"/>
<dbReference type="EMBL" id="AP012319">
    <property type="protein sequence ID" value="BAL92958.1"/>
    <property type="molecule type" value="Genomic_DNA"/>
</dbReference>
<organism evidence="3 4">
    <name type="scientific">Actinoplanes missouriensis (strain ATCC 14538 / DSM 43046 / CBS 188.64 / JCM 3121 / NBRC 102363 / NCIMB 12654 / NRRL B-3342 / UNCC 431)</name>
    <dbReference type="NCBI Taxonomy" id="512565"/>
    <lineage>
        <taxon>Bacteria</taxon>
        <taxon>Bacillati</taxon>
        <taxon>Actinomycetota</taxon>
        <taxon>Actinomycetes</taxon>
        <taxon>Micromonosporales</taxon>
        <taxon>Micromonosporaceae</taxon>
        <taxon>Actinoplanes</taxon>
    </lineage>
</organism>
<feature type="region of interest" description="Disordered" evidence="1">
    <location>
        <begin position="83"/>
        <end position="133"/>
    </location>
</feature>
<dbReference type="PATRIC" id="fig|512565.3.peg.7755"/>
<dbReference type="AlphaFoldDB" id="I0HIX1"/>
<evidence type="ECO:0000313" key="4">
    <source>
        <dbReference type="Proteomes" id="UP000007882"/>
    </source>
</evidence>